<evidence type="ECO:0000313" key="2">
    <source>
        <dbReference type="EMBL" id="MEM5498154.1"/>
    </source>
</evidence>
<dbReference type="Proteomes" id="UP001461163">
    <property type="component" value="Unassembled WGS sequence"/>
</dbReference>
<dbReference type="Gene3D" id="3.40.30.10">
    <property type="entry name" value="Glutaredoxin"/>
    <property type="match status" value="2"/>
</dbReference>
<dbReference type="PANTHER" id="PTHR42943">
    <property type="entry name" value="GLUTATHIONE S-TRANSFERASE KAPPA"/>
    <property type="match status" value="1"/>
</dbReference>
<evidence type="ECO:0000259" key="1">
    <source>
        <dbReference type="Pfam" id="PF01323"/>
    </source>
</evidence>
<dbReference type="InterPro" id="IPR051924">
    <property type="entry name" value="GST_Kappa/NadH"/>
</dbReference>
<gene>
    <name evidence="2" type="ORF">WNY77_12160</name>
</gene>
<organism evidence="2 3">
    <name type="scientific">Paraglaciecola mesophila</name>
    <dbReference type="NCBI Taxonomy" id="197222"/>
    <lineage>
        <taxon>Bacteria</taxon>
        <taxon>Pseudomonadati</taxon>
        <taxon>Pseudomonadota</taxon>
        <taxon>Gammaproteobacteria</taxon>
        <taxon>Alteromonadales</taxon>
        <taxon>Alteromonadaceae</taxon>
        <taxon>Paraglaciecola</taxon>
    </lineage>
</organism>
<dbReference type="Pfam" id="PF01323">
    <property type="entry name" value="DSBA"/>
    <property type="match status" value="1"/>
</dbReference>
<reference evidence="2 3" key="1">
    <citation type="submission" date="2024-03" db="EMBL/GenBank/DDBJ databases">
        <title>Community enrichment and isolation of bacterial strains for fucoidan degradation.</title>
        <authorList>
            <person name="Sichert A."/>
        </authorList>
    </citation>
    <scope>NUCLEOTIDE SEQUENCE [LARGE SCALE GENOMIC DNA]</scope>
    <source>
        <strain evidence="2 3">AS12</strain>
    </source>
</reference>
<comment type="caution">
    <text evidence="2">The sequence shown here is derived from an EMBL/GenBank/DDBJ whole genome shotgun (WGS) entry which is preliminary data.</text>
</comment>
<dbReference type="InterPro" id="IPR001853">
    <property type="entry name" value="DSBA-like_thioredoxin_dom"/>
</dbReference>
<name>A0ABU9SWB0_9ALTE</name>
<proteinExistence type="predicted"/>
<dbReference type="RefSeq" id="WP_342881849.1">
    <property type="nucleotide sequence ID" value="NZ_JBBMQS010000006.1"/>
</dbReference>
<feature type="domain" description="DSBA-like thioredoxin" evidence="1">
    <location>
        <begin position="248"/>
        <end position="432"/>
    </location>
</feature>
<dbReference type="EMBL" id="JBBMQS010000006">
    <property type="protein sequence ID" value="MEM5498154.1"/>
    <property type="molecule type" value="Genomic_DNA"/>
</dbReference>
<accession>A0ABU9SWB0</accession>
<keyword evidence="3" id="KW-1185">Reference proteome</keyword>
<dbReference type="SUPFAM" id="SSF52833">
    <property type="entry name" value="Thioredoxin-like"/>
    <property type="match status" value="2"/>
</dbReference>
<sequence>MLTKHLMRYMTKAISSDILLNFKRSVAEAKRVVTNSEHTLEIFVSITDPYSYLLLQVLPEIKERYSIQIRLFTVHDKQQGMFPDLEKWHSNSLLDCTRLAALYELEFPPLATYRPKAEFELTPYWGAMLEAEHSDTAVEDMQKIFKQYWQNMPCSLVAKKQNENVSMPLTLFKTIADNEEYLAEQGHYLPGIIKYAGEWYWAIDRLDHLEKRLNKLLHVPSAKTIKYNRQTKSAFTSPLKLKAIADPVILYFSARSPYSYLGLELAIKLCQQYACELVVKPVLPMMMRGMNVPRTKKMYIFHDTKREAKKQGIPYGFVADPLGKAVENCYSLFAMAKAQGKEVAYLLEFARAVNSQGILADNEKGMRIIAQRSGLEWEEAKKELSNQSWRKDVEANMDELNALGLWGVPCFRYQDTVTWGQDRIWVIEQAIQANASSKMRA</sequence>
<dbReference type="InterPro" id="IPR036249">
    <property type="entry name" value="Thioredoxin-like_sf"/>
</dbReference>
<evidence type="ECO:0000313" key="3">
    <source>
        <dbReference type="Proteomes" id="UP001461163"/>
    </source>
</evidence>
<dbReference type="PANTHER" id="PTHR42943:SF2">
    <property type="entry name" value="GLUTATHIONE S-TRANSFERASE KAPPA 1"/>
    <property type="match status" value="1"/>
</dbReference>
<protein>
    <submittedName>
        <fullName evidence="2">DsbA family protein</fullName>
    </submittedName>
</protein>